<dbReference type="AlphaFoldDB" id="A0A0S7C177"/>
<evidence type="ECO:0000256" key="4">
    <source>
        <dbReference type="ARBA" id="ARBA00022679"/>
    </source>
</evidence>
<evidence type="ECO:0000256" key="1">
    <source>
        <dbReference type="ARBA" id="ARBA00000085"/>
    </source>
</evidence>
<dbReference type="PRINTS" id="PR00344">
    <property type="entry name" value="BCTRLSENSOR"/>
</dbReference>
<dbReference type="CDD" id="cd00075">
    <property type="entry name" value="HATPase"/>
    <property type="match status" value="1"/>
</dbReference>
<dbReference type="Proteomes" id="UP000053091">
    <property type="component" value="Unassembled WGS sequence"/>
</dbReference>
<keyword evidence="11" id="KW-1185">Reference proteome</keyword>
<keyword evidence="4" id="KW-0808">Transferase</keyword>
<dbReference type="InterPro" id="IPR003594">
    <property type="entry name" value="HATPase_dom"/>
</dbReference>
<dbReference type="EC" id="2.7.13.3" evidence="2"/>
<dbReference type="Gene3D" id="3.30.565.10">
    <property type="entry name" value="Histidine kinase-like ATPase, C-terminal domain"/>
    <property type="match status" value="1"/>
</dbReference>
<keyword evidence="6 10" id="KW-0418">Kinase</keyword>
<dbReference type="GO" id="GO:0000160">
    <property type="term" value="P:phosphorelay signal transduction system"/>
    <property type="evidence" value="ECO:0007669"/>
    <property type="project" value="UniProtKB-KW"/>
</dbReference>
<dbReference type="PANTHER" id="PTHR43065">
    <property type="entry name" value="SENSOR HISTIDINE KINASE"/>
    <property type="match status" value="1"/>
</dbReference>
<reference evidence="10" key="1">
    <citation type="journal article" date="2015" name="Genome Announc.">
        <title>Draft Genome Sequence of Bacteroidales Strain TBC1, a Novel Isolate from a Methanogenic Wastewater Treatment System.</title>
        <authorList>
            <person name="Tourlousse D.M."/>
            <person name="Matsuura N."/>
            <person name="Sun L."/>
            <person name="Toyonaga M."/>
            <person name="Kuroda K."/>
            <person name="Ohashi A."/>
            <person name="Cruz R."/>
            <person name="Yamaguchi T."/>
            <person name="Sekiguchi Y."/>
        </authorList>
    </citation>
    <scope>NUCLEOTIDE SEQUENCE [LARGE SCALE GENOMIC DNA]</scope>
    <source>
        <strain evidence="10">TBC1</strain>
    </source>
</reference>
<dbReference type="SMART" id="SM00387">
    <property type="entry name" value="HATPase_c"/>
    <property type="match status" value="1"/>
</dbReference>
<feature type="domain" description="Histidine kinase" evidence="9">
    <location>
        <begin position="1"/>
        <end position="107"/>
    </location>
</feature>
<dbReference type="InterPro" id="IPR004358">
    <property type="entry name" value="Sig_transdc_His_kin-like_C"/>
</dbReference>
<keyword evidence="8" id="KW-0902">Two-component regulatory system</keyword>
<evidence type="ECO:0000256" key="8">
    <source>
        <dbReference type="ARBA" id="ARBA00023012"/>
    </source>
</evidence>
<accession>A0A0S7C177</accession>
<proteinExistence type="predicted"/>
<dbReference type="Pfam" id="PF02518">
    <property type="entry name" value="HATPase_c"/>
    <property type="match status" value="1"/>
</dbReference>
<gene>
    <name evidence="10" type="ORF">TBC1_11833</name>
</gene>
<keyword evidence="7" id="KW-0067">ATP-binding</keyword>
<protein>
    <recommendedName>
        <fullName evidence="2">histidine kinase</fullName>
        <ecNumber evidence="2">2.7.13.3</ecNumber>
    </recommendedName>
</protein>
<dbReference type="SUPFAM" id="SSF55874">
    <property type="entry name" value="ATPase domain of HSP90 chaperone/DNA topoisomerase II/histidine kinase"/>
    <property type="match status" value="1"/>
</dbReference>
<dbReference type="GO" id="GO:0005524">
    <property type="term" value="F:ATP binding"/>
    <property type="evidence" value="ECO:0007669"/>
    <property type="project" value="UniProtKB-KW"/>
</dbReference>
<dbReference type="GO" id="GO:0004673">
    <property type="term" value="F:protein histidine kinase activity"/>
    <property type="evidence" value="ECO:0007669"/>
    <property type="project" value="UniProtKB-EC"/>
</dbReference>
<dbReference type="EMBL" id="DF968182">
    <property type="protein sequence ID" value="GAP42696.1"/>
    <property type="molecule type" value="Genomic_DNA"/>
</dbReference>
<keyword evidence="5" id="KW-0547">Nucleotide-binding</keyword>
<comment type="catalytic activity">
    <reaction evidence="1">
        <text>ATP + protein L-histidine = ADP + protein N-phospho-L-histidine.</text>
        <dbReference type="EC" id="2.7.13.3"/>
    </reaction>
</comment>
<dbReference type="InterPro" id="IPR005467">
    <property type="entry name" value="His_kinase_dom"/>
</dbReference>
<evidence type="ECO:0000313" key="11">
    <source>
        <dbReference type="Proteomes" id="UP000053091"/>
    </source>
</evidence>
<dbReference type="PROSITE" id="PS50109">
    <property type="entry name" value="HIS_KIN"/>
    <property type="match status" value="1"/>
</dbReference>
<dbReference type="STRING" id="1678841.TBC1_11833"/>
<keyword evidence="3" id="KW-0597">Phosphoprotein</keyword>
<dbReference type="PANTHER" id="PTHR43065:SF10">
    <property type="entry name" value="PEROXIDE STRESS-ACTIVATED HISTIDINE KINASE MAK3"/>
    <property type="match status" value="1"/>
</dbReference>
<dbReference type="RefSeq" id="WP_236695637.1">
    <property type="nucleotide sequence ID" value="NZ_DF968182.1"/>
</dbReference>
<evidence type="ECO:0000256" key="5">
    <source>
        <dbReference type="ARBA" id="ARBA00022741"/>
    </source>
</evidence>
<evidence type="ECO:0000259" key="9">
    <source>
        <dbReference type="PROSITE" id="PS50109"/>
    </source>
</evidence>
<evidence type="ECO:0000256" key="6">
    <source>
        <dbReference type="ARBA" id="ARBA00022777"/>
    </source>
</evidence>
<evidence type="ECO:0000256" key="7">
    <source>
        <dbReference type="ARBA" id="ARBA00022840"/>
    </source>
</evidence>
<evidence type="ECO:0000256" key="3">
    <source>
        <dbReference type="ARBA" id="ARBA00022553"/>
    </source>
</evidence>
<name>A0A0S7C177_9BACT</name>
<organism evidence="10">
    <name type="scientific">Lentimicrobium saccharophilum</name>
    <dbReference type="NCBI Taxonomy" id="1678841"/>
    <lineage>
        <taxon>Bacteria</taxon>
        <taxon>Pseudomonadati</taxon>
        <taxon>Bacteroidota</taxon>
        <taxon>Bacteroidia</taxon>
        <taxon>Bacteroidales</taxon>
        <taxon>Lentimicrobiaceae</taxon>
        <taxon>Lentimicrobium</taxon>
    </lineage>
</organism>
<evidence type="ECO:0000313" key="10">
    <source>
        <dbReference type="EMBL" id="GAP42696.1"/>
    </source>
</evidence>
<dbReference type="InterPro" id="IPR036890">
    <property type="entry name" value="HATPase_C_sf"/>
</dbReference>
<evidence type="ECO:0000256" key="2">
    <source>
        <dbReference type="ARBA" id="ARBA00012438"/>
    </source>
</evidence>
<sequence length="183" mass="19814">MMKDFAMHIMDIAQNSVSSGATEIDLLIEESVANDRLMMIIRDNGKGIPADMIGKVTDPFVTSRKTRKVGLGLPLLKQHADSTGGGLAIESGSGKGTTVTATFGLSHLDRQPFGDIAGTVVLLAAANPEIRFIYEHRTPSGMYRFDTAEVNEMLEGMSISEAPVIRFLKEMISENLKEIKISG</sequence>